<keyword evidence="1" id="KW-0862">Zinc</keyword>
<sequence length="299" mass="34088">MDADGDPPPQPKPLWDPNKRRANIIANLNKKFINNDGEPISTNMSQASSNESESSQKFESNYNAMKANTFYPQHHPGPFYVMVTSETPISSRRKNCELHLYVLLQKINMPTTYVCKNVGYNTFRLTFNNCNLANSFAQNKRLQEVGLKAEIPERFIQKFYVIKNVPKSIDGITIKNSIEENNDIDVISVYRFTRKNENDLIEETETIKVGIICDGVPQYIFMCGTRVIPDLYVPPVRLCKNCGRLGHIAVRCKSTKRCLDCGKLIICPNQCKEQKLLITTLWTTKYVQDGKPKGVLNQL</sequence>
<dbReference type="Proteomes" id="UP001652621">
    <property type="component" value="Unplaced"/>
</dbReference>
<dbReference type="InterPro" id="IPR001878">
    <property type="entry name" value="Znf_CCHC"/>
</dbReference>
<reference evidence="5" key="1">
    <citation type="submission" date="2025-08" db="UniProtKB">
        <authorList>
            <consortium name="RefSeq"/>
        </authorList>
    </citation>
    <scope>IDENTIFICATION</scope>
    <source>
        <strain evidence="5">Aabys</strain>
        <tissue evidence="5">Whole body</tissue>
    </source>
</reference>
<evidence type="ECO:0000256" key="1">
    <source>
        <dbReference type="PROSITE-ProRule" id="PRU00047"/>
    </source>
</evidence>
<keyword evidence="4" id="KW-1185">Reference proteome</keyword>
<dbReference type="InterPro" id="IPR036875">
    <property type="entry name" value="Znf_CCHC_sf"/>
</dbReference>
<name>A0ABM3VEC4_MUSDO</name>
<dbReference type="GeneID" id="131804936"/>
<dbReference type="PROSITE" id="PS50158">
    <property type="entry name" value="ZF_CCHC"/>
    <property type="match status" value="1"/>
</dbReference>
<dbReference type="Pfam" id="PF00098">
    <property type="entry name" value="zf-CCHC"/>
    <property type="match status" value="1"/>
</dbReference>
<evidence type="ECO:0000256" key="2">
    <source>
        <dbReference type="SAM" id="MobiDB-lite"/>
    </source>
</evidence>
<feature type="domain" description="CCHC-type" evidence="3">
    <location>
        <begin position="239"/>
        <end position="254"/>
    </location>
</feature>
<proteinExistence type="predicted"/>
<keyword evidence="1" id="KW-0863">Zinc-finger</keyword>
<feature type="region of interest" description="Disordered" evidence="2">
    <location>
        <begin position="1"/>
        <end position="20"/>
    </location>
</feature>
<feature type="region of interest" description="Disordered" evidence="2">
    <location>
        <begin position="35"/>
        <end position="56"/>
    </location>
</feature>
<protein>
    <submittedName>
        <fullName evidence="5">Uncharacterized protein LOC131804936</fullName>
    </submittedName>
</protein>
<evidence type="ECO:0000313" key="5">
    <source>
        <dbReference type="RefSeq" id="XP_058984150.1"/>
    </source>
</evidence>
<feature type="compositionally biased region" description="Pro residues" evidence="2">
    <location>
        <begin position="1"/>
        <end position="14"/>
    </location>
</feature>
<gene>
    <name evidence="5" type="primary">LOC131804936</name>
</gene>
<accession>A0ABM3VEC4</accession>
<organism evidence="4 5">
    <name type="scientific">Musca domestica</name>
    <name type="common">House fly</name>
    <dbReference type="NCBI Taxonomy" id="7370"/>
    <lineage>
        <taxon>Eukaryota</taxon>
        <taxon>Metazoa</taxon>
        <taxon>Ecdysozoa</taxon>
        <taxon>Arthropoda</taxon>
        <taxon>Hexapoda</taxon>
        <taxon>Insecta</taxon>
        <taxon>Pterygota</taxon>
        <taxon>Neoptera</taxon>
        <taxon>Endopterygota</taxon>
        <taxon>Diptera</taxon>
        <taxon>Brachycera</taxon>
        <taxon>Muscomorpha</taxon>
        <taxon>Muscoidea</taxon>
        <taxon>Muscidae</taxon>
        <taxon>Musca</taxon>
    </lineage>
</organism>
<dbReference type="RefSeq" id="XP_058984150.1">
    <property type="nucleotide sequence ID" value="XM_059128167.1"/>
</dbReference>
<dbReference type="SUPFAM" id="SSF57756">
    <property type="entry name" value="Retrovirus zinc finger-like domains"/>
    <property type="match status" value="1"/>
</dbReference>
<keyword evidence="1" id="KW-0479">Metal-binding</keyword>
<feature type="compositionally biased region" description="Low complexity" evidence="2">
    <location>
        <begin position="43"/>
        <end position="56"/>
    </location>
</feature>
<evidence type="ECO:0000259" key="3">
    <source>
        <dbReference type="PROSITE" id="PS50158"/>
    </source>
</evidence>
<evidence type="ECO:0000313" key="4">
    <source>
        <dbReference type="Proteomes" id="UP001652621"/>
    </source>
</evidence>